<evidence type="ECO:0000313" key="2">
    <source>
        <dbReference type="Proteomes" id="UP001596091"/>
    </source>
</evidence>
<evidence type="ECO:0000313" key="1">
    <source>
        <dbReference type="EMBL" id="MFC5862138.1"/>
    </source>
</evidence>
<accession>A0ABW1EGL7</accession>
<comment type="caution">
    <text evidence="1">The sequence shown here is derived from an EMBL/GenBank/DDBJ whole genome shotgun (WGS) entry which is preliminary data.</text>
</comment>
<gene>
    <name evidence="1" type="ORF">ACFPT7_07530</name>
</gene>
<organism evidence="1 2">
    <name type="scientific">Acidicapsa dinghuensis</name>
    <dbReference type="NCBI Taxonomy" id="2218256"/>
    <lineage>
        <taxon>Bacteria</taxon>
        <taxon>Pseudomonadati</taxon>
        <taxon>Acidobacteriota</taxon>
        <taxon>Terriglobia</taxon>
        <taxon>Terriglobales</taxon>
        <taxon>Acidobacteriaceae</taxon>
        <taxon>Acidicapsa</taxon>
    </lineage>
</organism>
<name>A0ABW1EGL7_9BACT</name>
<dbReference type="RefSeq" id="WP_263338306.1">
    <property type="nucleotide sequence ID" value="NZ_JAGSYH010000004.1"/>
</dbReference>
<reference evidence="2" key="1">
    <citation type="journal article" date="2019" name="Int. J. Syst. Evol. Microbiol.">
        <title>The Global Catalogue of Microorganisms (GCM) 10K type strain sequencing project: providing services to taxonomists for standard genome sequencing and annotation.</title>
        <authorList>
            <consortium name="The Broad Institute Genomics Platform"/>
            <consortium name="The Broad Institute Genome Sequencing Center for Infectious Disease"/>
            <person name="Wu L."/>
            <person name="Ma J."/>
        </authorList>
    </citation>
    <scope>NUCLEOTIDE SEQUENCE [LARGE SCALE GENOMIC DNA]</scope>
    <source>
        <strain evidence="2">JCM 4087</strain>
    </source>
</reference>
<sequence>MDELRTVRMVIQQVGLEKPTYHLVIYGDQEKPRHSEFLNVDRLLEALRTAVPSLDLSGYSLNPVRDGLGSIVFAGELLLSATQIAALGLS</sequence>
<proteinExistence type="predicted"/>
<keyword evidence="2" id="KW-1185">Reference proteome</keyword>
<protein>
    <submittedName>
        <fullName evidence="1">Uncharacterized protein</fullName>
    </submittedName>
</protein>
<dbReference type="EMBL" id="JBHSPH010000002">
    <property type="protein sequence ID" value="MFC5862138.1"/>
    <property type="molecule type" value="Genomic_DNA"/>
</dbReference>
<dbReference type="Proteomes" id="UP001596091">
    <property type="component" value="Unassembled WGS sequence"/>
</dbReference>